<reference evidence="1 2" key="1">
    <citation type="journal article" date="2018" name="J. Allergy Clin. Immunol.">
        <title>High-quality assembly of Dermatophagoides pteronyssinus genome and transcriptome reveals a wide range of novel allergens.</title>
        <authorList>
            <person name="Liu X.Y."/>
            <person name="Yang K.Y."/>
            <person name="Wang M.Q."/>
            <person name="Kwok J.S."/>
            <person name="Zeng X."/>
            <person name="Yang Z."/>
            <person name="Xiao X.J."/>
            <person name="Lau C.P."/>
            <person name="Li Y."/>
            <person name="Huang Z.M."/>
            <person name="Ba J.G."/>
            <person name="Yim A.K."/>
            <person name="Ouyang C.Y."/>
            <person name="Ngai S.M."/>
            <person name="Chan T.F."/>
            <person name="Leung E.L."/>
            <person name="Liu L."/>
            <person name="Liu Z.G."/>
            <person name="Tsui S.K."/>
        </authorList>
    </citation>
    <scope>NUCLEOTIDE SEQUENCE [LARGE SCALE GENOMIC DNA]</scope>
    <source>
        <strain evidence="1">Derp</strain>
    </source>
</reference>
<organism evidence="1 2">
    <name type="scientific">Dermatophagoides pteronyssinus</name>
    <name type="common">European house dust mite</name>
    <dbReference type="NCBI Taxonomy" id="6956"/>
    <lineage>
        <taxon>Eukaryota</taxon>
        <taxon>Metazoa</taxon>
        <taxon>Ecdysozoa</taxon>
        <taxon>Arthropoda</taxon>
        <taxon>Chelicerata</taxon>
        <taxon>Arachnida</taxon>
        <taxon>Acari</taxon>
        <taxon>Acariformes</taxon>
        <taxon>Sarcoptiformes</taxon>
        <taxon>Astigmata</taxon>
        <taxon>Psoroptidia</taxon>
        <taxon>Analgoidea</taxon>
        <taxon>Pyroglyphidae</taxon>
        <taxon>Dermatophagoidinae</taxon>
        <taxon>Dermatophagoides</taxon>
    </lineage>
</organism>
<dbReference type="EMBL" id="NJHN03000088">
    <property type="protein sequence ID" value="KAH9416680.1"/>
    <property type="molecule type" value="Genomic_DNA"/>
</dbReference>
<dbReference type="Proteomes" id="UP000887458">
    <property type="component" value="Unassembled WGS sequence"/>
</dbReference>
<feature type="non-terminal residue" evidence="1">
    <location>
        <position position="1"/>
    </location>
</feature>
<evidence type="ECO:0000313" key="2">
    <source>
        <dbReference type="Proteomes" id="UP000887458"/>
    </source>
</evidence>
<sequence length="57" mass="6247">AQLLFQLHQTLGTQTGEIENLSIQAYPEKISLPYNGVNQIVGKTTTTTKSKGVFQPN</sequence>
<protein>
    <submittedName>
        <fullName evidence="1">Uncharacterized protein</fullName>
    </submittedName>
</protein>
<evidence type="ECO:0000313" key="1">
    <source>
        <dbReference type="EMBL" id="KAH9416680.1"/>
    </source>
</evidence>
<name>A0ABQ8J2C8_DERPT</name>
<comment type="caution">
    <text evidence="1">The sequence shown here is derived from an EMBL/GenBank/DDBJ whole genome shotgun (WGS) entry which is preliminary data.</text>
</comment>
<keyword evidence="2" id="KW-1185">Reference proteome</keyword>
<accession>A0ABQ8J2C8</accession>
<reference evidence="1 2" key="2">
    <citation type="journal article" date="2022" name="Mol. Biol. Evol.">
        <title>Comparative Genomics Reveals Insights into the Divergent Evolution of Astigmatic Mites and Household Pest Adaptations.</title>
        <authorList>
            <person name="Xiong Q."/>
            <person name="Wan A.T."/>
            <person name="Liu X."/>
            <person name="Fung C.S."/>
            <person name="Xiao X."/>
            <person name="Malainual N."/>
            <person name="Hou J."/>
            <person name="Wang L."/>
            <person name="Wang M."/>
            <person name="Yang K.Y."/>
            <person name="Cui Y."/>
            <person name="Leung E.L."/>
            <person name="Nong W."/>
            <person name="Shin S.K."/>
            <person name="Au S.W."/>
            <person name="Jeong K.Y."/>
            <person name="Chew F.T."/>
            <person name="Hui J.H."/>
            <person name="Leung T.F."/>
            <person name="Tungtrongchitr A."/>
            <person name="Zhong N."/>
            <person name="Liu Z."/>
            <person name="Tsui S.K."/>
        </authorList>
    </citation>
    <scope>NUCLEOTIDE SEQUENCE [LARGE SCALE GENOMIC DNA]</scope>
    <source>
        <strain evidence="1">Derp</strain>
    </source>
</reference>
<gene>
    <name evidence="1" type="ORF">DERP_012148</name>
</gene>
<proteinExistence type="predicted"/>